<evidence type="ECO:0000256" key="3">
    <source>
        <dbReference type="ARBA" id="ARBA00023157"/>
    </source>
</evidence>
<evidence type="ECO:0000256" key="4">
    <source>
        <dbReference type="ARBA" id="ARBA00023284"/>
    </source>
</evidence>
<feature type="chain" id="PRO_5039666129" evidence="5">
    <location>
        <begin position="23"/>
        <end position="397"/>
    </location>
</feature>
<feature type="domain" description="Thioredoxin" evidence="6">
    <location>
        <begin position="258"/>
        <end position="396"/>
    </location>
</feature>
<gene>
    <name evidence="7" type="ORF">HY076_00275</name>
</gene>
<dbReference type="PANTHER" id="PTHR42852:SF6">
    <property type="entry name" value="THIOL:DISULFIDE INTERCHANGE PROTEIN DSBE"/>
    <property type="match status" value="1"/>
</dbReference>
<dbReference type="PANTHER" id="PTHR42852">
    <property type="entry name" value="THIOL:DISULFIDE INTERCHANGE PROTEIN DSBE"/>
    <property type="match status" value="1"/>
</dbReference>
<dbReference type="EMBL" id="JACQAY010000014">
    <property type="protein sequence ID" value="MBI3538696.1"/>
    <property type="molecule type" value="Genomic_DNA"/>
</dbReference>
<keyword evidence="5" id="KW-0732">Signal</keyword>
<proteinExistence type="predicted"/>
<keyword evidence="2" id="KW-0201">Cytochrome c-type biogenesis</keyword>
<dbReference type="InterPro" id="IPR050553">
    <property type="entry name" value="Thioredoxin_ResA/DsbE_sf"/>
</dbReference>
<dbReference type="InterPro" id="IPR000866">
    <property type="entry name" value="AhpC/TSA"/>
</dbReference>
<feature type="signal peptide" evidence="5">
    <location>
        <begin position="1"/>
        <end position="22"/>
    </location>
</feature>
<evidence type="ECO:0000256" key="1">
    <source>
        <dbReference type="ARBA" id="ARBA00004196"/>
    </source>
</evidence>
<evidence type="ECO:0000313" key="7">
    <source>
        <dbReference type="EMBL" id="MBI3538696.1"/>
    </source>
</evidence>
<dbReference type="AlphaFoldDB" id="A0A9D6L4W8"/>
<dbReference type="InterPro" id="IPR013766">
    <property type="entry name" value="Thioredoxin_domain"/>
</dbReference>
<dbReference type="Proteomes" id="UP000807850">
    <property type="component" value="Unassembled WGS sequence"/>
</dbReference>
<dbReference type="GO" id="GO:0030313">
    <property type="term" value="C:cell envelope"/>
    <property type="evidence" value="ECO:0007669"/>
    <property type="project" value="UniProtKB-SubCell"/>
</dbReference>
<reference evidence="7" key="1">
    <citation type="submission" date="2020-07" db="EMBL/GenBank/DDBJ databases">
        <title>Huge and variable diversity of episymbiotic CPR bacteria and DPANN archaea in groundwater ecosystems.</title>
        <authorList>
            <person name="He C.Y."/>
            <person name="Keren R."/>
            <person name="Whittaker M."/>
            <person name="Farag I.F."/>
            <person name="Doudna J."/>
            <person name="Cate J.H.D."/>
            <person name="Banfield J.F."/>
        </authorList>
    </citation>
    <scope>NUCLEOTIDE SEQUENCE</scope>
    <source>
        <strain evidence="7">NC_groundwater_928_Pr1_S-0.2um_72_17</strain>
    </source>
</reference>
<dbReference type="GO" id="GO:0016491">
    <property type="term" value="F:oxidoreductase activity"/>
    <property type="evidence" value="ECO:0007669"/>
    <property type="project" value="InterPro"/>
</dbReference>
<comment type="caution">
    <text evidence="7">The sequence shown here is derived from an EMBL/GenBank/DDBJ whole genome shotgun (WGS) entry which is preliminary data.</text>
</comment>
<accession>A0A9D6L4W8</accession>
<dbReference type="GO" id="GO:0017004">
    <property type="term" value="P:cytochrome complex assembly"/>
    <property type="evidence" value="ECO:0007669"/>
    <property type="project" value="UniProtKB-KW"/>
</dbReference>
<evidence type="ECO:0000259" key="6">
    <source>
        <dbReference type="PROSITE" id="PS51352"/>
    </source>
</evidence>
<dbReference type="SUPFAM" id="SSF89392">
    <property type="entry name" value="Prokaryotic lipoproteins and lipoprotein localization factors"/>
    <property type="match status" value="1"/>
</dbReference>
<organism evidence="7 8">
    <name type="scientific">Eiseniibacteriota bacterium</name>
    <dbReference type="NCBI Taxonomy" id="2212470"/>
    <lineage>
        <taxon>Bacteria</taxon>
        <taxon>Candidatus Eiseniibacteriota</taxon>
    </lineage>
</organism>
<protein>
    <submittedName>
        <fullName evidence="7">Redoxin domain-containing protein</fullName>
    </submittedName>
</protein>
<dbReference type="Pfam" id="PF00578">
    <property type="entry name" value="AhpC-TSA"/>
    <property type="match status" value="1"/>
</dbReference>
<evidence type="ECO:0000313" key="8">
    <source>
        <dbReference type="Proteomes" id="UP000807850"/>
    </source>
</evidence>
<evidence type="ECO:0000256" key="2">
    <source>
        <dbReference type="ARBA" id="ARBA00022748"/>
    </source>
</evidence>
<dbReference type="InterPro" id="IPR029046">
    <property type="entry name" value="LolA/LolB/LppX"/>
</dbReference>
<evidence type="ECO:0000256" key="5">
    <source>
        <dbReference type="SAM" id="SignalP"/>
    </source>
</evidence>
<dbReference type="SUPFAM" id="SSF52833">
    <property type="entry name" value="Thioredoxin-like"/>
    <property type="match status" value="1"/>
</dbReference>
<dbReference type="InterPro" id="IPR017937">
    <property type="entry name" value="Thioredoxin_CS"/>
</dbReference>
<dbReference type="Gene3D" id="3.40.30.10">
    <property type="entry name" value="Glutaredoxin"/>
    <property type="match status" value="1"/>
</dbReference>
<dbReference type="InterPro" id="IPR036249">
    <property type="entry name" value="Thioredoxin-like_sf"/>
</dbReference>
<keyword evidence="4" id="KW-0676">Redox-active center</keyword>
<dbReference type="CDD" id="cd02966">
    <property type="entry name" value="TlpA_like_family"/>
    <property type="match status" value="1"/>
</dbReference>
<sequence length="397" mass="42916">MRRRSAIALLLLSLPIAAPARAEIATPEAAILSRVSEVYTGLKRFFFSGSIHVDIQKQGAPQSQHAEFLAAAAPGGKLRDQVDNPAVGGAYVSDGTQAWIFNAGLNQYVHRIGRADSVLAGAAEHGIAGSLIMRYAAITAMATAARRLPDESVTIGGAARPCDVIEVTYPQSTNNAQIHEGPRTYWIDKTSRLVLRQRTKVDADMPQLGGHVEQTETIAFRRAELDPKLADSLWTFHPPAGAKEVQQFETPNADPGATMNGTLAADFTLKDLAGRAHSLKTLRGKVVLLDFWATWCGPCRLTMPRVAKMYQEYKTKGVEVMSVNVGETAAQAGAYMKKNGYTFTTLLDQNRAVALDYKVNGIPTLVVIDRKGTISSYLVGAHEETTLREAIAKAGVK</sequence>
<keyword evidence="3" id="KW-1015">Disulfide bond</keyword>
<dbReference type="Gene3D" id="2.50.20.10">
    <property type="entry name" value="Lipoprotein localisation LolA/LolB/LppX"/>
    <property type="match status" value="1"/>
</dbReference>
<dbReference type="PROSITE" id="PS51352">
    <property type="entry name" value="THIOREDOXIN_2"/>
    <property type="match status" value="1"/>
</dbReference>
<name>A0A9D6L4W8_UNCEI</name>
<dbReference type="PROSITE" id="PS00194">
    <property type="entry name" value="THIOREDOXIN_1"/>
    <property type="match status" value="1"/>
</dbReference>
<dbReference type="GO" id="GO:0016209">
    <property type="term" value="F:antioxidant activity"/>
    <property type="evidence" value="ECO:0007669"/>
    <property type="project" value="InterPro"/>
</dbReference>
<comment type="subcellular location">
    <subcellularLocation>
        <location evidence="1">Cell envelope</location>
    </subcellularLocation>
</comment>